<dbReference type="AlphaFoldDB" id="A0A8H5F8R6"/>
<accession>A0A8H5F8R6</accession>
<dbReference type="EMBL" id="JAACJJ010000014">
    <property type="protein sequence ID" value="KAF5327896.1"/>
    <property type="molecule type" value="Genomic_DNA"/>
</dbReference>
<organism evidence="1 2">
    <name type="scientific">Psilocybe cf. subviscida</name>
    <dbReference type="NCBI Taxonomy" id="2480587"/>
    <lineage>
        <taxon>Eukaryota</taxon>
        <taxon>Fungi</taxon>
        <taxon>Dikarya</taxon>
        <taxon>Basidiomycota</taxon>
        <taxon>Agaricomycotina</taxon>
        <taxon>Agaricomycetes</taxon>
        <taxon>Agaricomycetidae</taxon>
        <taxon>Agaricales</taxon>
        <taxon>Agaricineae</taxon>
        <taxon>Strophariaceae</taxon>
        <taxon>Psilocybe</taxon>
    </lineage>
</organism>
<evidence type="ECO:0000313" key="1">
    <source>
        <dbReference type="EMBL" id="KAF5327896.1"/>
    </source>
</evidence>
<dbReference type="OrthoDB" id="3244423at2759"/>
<dbReference type="Proteomes" id="UP000567179">
    <property type="component" value="Unassembled WGS sequence"/>
</dbReference>
<comment type="caution">
    <text evidence="1">The sequence shown here is derived from an EMBL/GenBank/DDBJ whole genome shotgun (WGS) entry which is preliminary data.</text>
</comment>
<reference evidence="1 2" key="1">
    <citation type="journal article" date="2020" name="ISME J.">
        <title>Uncovering the hidden diversity of litter-decomposition mechanisms in mushroom-forming fungi.</title>
        <authorList>
            <person name="Floudas D."/>
            <person name="Bentzer J."/>
            <person name="Ahren D."/>
            <person name="Johansson T."/>
            <person name="Persson P."/>
            <person name="Tunlid A."/>
        </authorList>
    </citation>
    <scope>NUCLEOTIDE SEQUENCE [LARGE SCALE GENOMIC DNA]</scope>
    <source>
        <strain evidence="1 2">CBS 101986</strain>
    </source>
</reference>
<name>A0A8H5F8R6_9AGAR</name>
<evidence type="ECO:0008006" key="3">
    <source>
        <dbReference type="Google" id="ProtNLM"/>
    </source>
</evidence>
<sequence>MPLESRTPPSTLSAAVPTDIHLGDVGVRGLPAELWLQIFAMGKRLDDTSLFANATQENGHIDSVSAVSHTCSYFRELAINSPILWTSIRFDDTCSMSNIRLRILRSHPLMLDIAIYLLDESVGPAPGLDWKSVDTFMDIVMDEIDKWRSLRIRLMVERAGHPVIMRLRDRLALNLEYLSISVRFREPGSIPSEPHIFNHGAPRLISAKLRGVAHTFYRPPLADLTTLRLEGIGNLSMGFDALVRVITQPPNLRNLLIRKDIVPPDRWALRKRGSIPLPELRSLHIYSESGAIYAGFLLAMDAPQLSALTLEDAFDKDLDPLWEQATPDQFQSLRRLTVPTEDHISSTTYVKICRLFPNVTEYTTCRGTPSTSQLFRLLRTPRRDDEEPVLLWPGLQTLRLASDLLEEEDSMDRVQQLLDTRVTAGCPLRQVCFFRSDDLDWMSDDEWSALLQDPVQVVGYIDVLPGDSVYIDIDDIAV</sequence>
<protein>
    <recommendedName>
        <fullName evidence="3">F-box domain-containing protein</fullName>
    </recommendedName>
</protein>
<proteinExistence type="predicted"/>
<gene>
    <name evidence="1" type="ORF">D9619_004854</name>
</gene>
<evidence type="ECO:0000313" key="2">
    <source>
        <dbReference type="Proteomes" id="UP000567179"/>
    </source>
</evidence>
<keyword evidence="2" id="KW-1185">Reference proteome</keyword>